<dbReference type="InterPro" id="IPR036869">
    <property type="entry name" value="J_dom_sf"/>
</dbReference>
<evidence type="ECO:0000259" key="1">
    <source>
        <dbReference type="PROSITE" id="PS50076"/>
    </source>
</evidence>
<accession>A0ABP1PVH6</accession>
<organism evidence="2 3">
    <name type="scientific">Orchesella dallaii</name>
    <dbReference type="NCBI Taxonomy" id="48710"/>
    <lineage>
        <taxon>Eukaryota</taxon>
        <taxon>Metazoa</taxon>
        <taxon>Ecdysozoa</taxon>
        <taxon>Arthropoda</taxon>
        <taxon>Hexapoda</taxon>
        <taxon>Collembola</taxon>
        <taxon>Entomobryomorpha</taxon>
        <taxon>Entomobryoidea</taxon>
        <taxon>Orchesellidae</taxon>
        <taxon>Orchesellinae</taxon>
        <taxon>Orchesella</taxon>
    </lineage>
</organism>
<keyword evidence="3" id="KW-1185">Reference proteome</keyword>
<dbReference type="PANTHER" id="PTHR43908">
    <property type="entry name" value="AT29763P-RELATED"/>
    <property type="match status" value="1"/>
</dbReference>
<dbReference type="Pfam" id="PF00226">
    <property type="entry name" value="DnaJ"/>
    <property type="match status" value="1"/>
</dbReference>
<evidence type="ECO:0000313" key="3">
    <source>
        <dbReference type="Proteomes" id="UP001642540"/>
    </source>
</evidence>
<feature type="domain" description="J" evidence="1">
    <location>
        <begin position="9"/>
        <end position="73"/>
    </location>
</feature>
<dbReference type="PANTHER" id="PTHR43908:SF3">
    <property type="entry name" value="AT29763P-RELATED"/>
    <property type="match status" value="1"/>
</dbReference>
<dbReference type="PRINTS" id="PR00625">
    <property type="entry name" value="JDOMAIN"/>
</dbReference>
<name>A0ABP1PVH6_9HEXA</name>
<protein>
    <recommendedName>
        <fullName evidence="1">J domain-containing protein</fullName>
    </recommendedName>
</protein>
<dbReference type="Proteomes" id="UP001642540">
    <property type="component" value="Unassembled WGS sequence"/>
</dbReference>
<sequence length="285" mass="33181">MDFQDDKLELYRVLELGPNCTVDDVRKQYKKQSLIYHPDKNKNRGATVMFQKIGKAHEVLTNVEKREKYDRANGKPEDIIAKPVVTLMALYMQILYTVVRRDTLCKVCKGTGQLPKRKNFWDYGSNTSFNVNSNWDGRFEKREGSVGHGKCKNINCSYGREEKFDVFYIKITDRRLKEGLVVFKCGNEPRSNRDFWENGNVIFQFDDQTNNDYIKRLGDHDLLVSGFMRGNVSFPYTFGHTTYDGRHLRMEIKDSKPCQISFPNEGLPIEGSTNRGMLIFDIKHE</sequence>
<proteinExistence type="predicted"/>
<reference evidence="2 3" key="1">
    <citation type="submission" date="2024-08" db="EMBL/GenBank/DDBJ databases">
        <authorList>
            <person name="Cucini C."/>
            <person name="Frati F."/>
        </authorList>
    </citation>
    <scope>NUCLEOTIDE SEQUENCE [LARGE SCALE GENOMIC DNA]</scope>
</reference>
<dbReference type="PROSITE" id="PS00636">
    <property type="entry name" value="DNAJ_1"/>
    <property type="match status" value="1"/>
</dbReference>
<gene>
    <name evidence="2" type="ORF">ODALV1_LOCUS4272</name>
</gene>
<dbReference type="PROSITE" id="PS50076">
    <property type="entry name" value="DNAJ_2"/>
    <property type="match status" value="1"/>
</dbReference>
<dbReference type="SUPFAM" id="SSF46565">
    <property type="entry name" value="Chaperone J-domain"/>
    <property type="match status" value="1"/>
</dbReference>
<dbReference type="InterPro" id="IPR001623">
    <property type="entry name" value="DnaJ_domain"/>
</dbReference>
<dbReference type="InterPro" id="IPR018253">
    <property type="entry name" value="DnaJ_domain_CS"/>
</dbReference>
<evidence type="ECO:0000313" key="2">
    <source>
        <dbReference type="EMBL" id="CAL8079075.1"/>
    </source>
</evidence>
<dbReference type="Gene3D" id="1.10.287.110">
    <property type="entry name" value="DnaJ domain"/>
    <property type="match status" value="1"/>
</dbReference>
<dbReference type="EMBL" id="CAXLJM020000013">
    <property type="protein sequence ID" value="CAL8079075.1"/>
    <property type="molecule type" value="Genomic_DNA"/>
</dbReference>
<comment type="caution">
    <text evidence="2">The sequence shown here is derived from an EMBL/GenBank/DDBJ whole genome shotgun (WGS) entry which is preliminary data.</text>
</comment>
<dbReference type="SMART" id="SM00271">
    <property type="entry name" value="DnaJ"/>
    <property type="match status" value="1"/>
</dbReference>
<dbReference type="InterPro" id="IPR051100">
    <property type="entry name" value="DnaJ_subfamily_B/C"/>
</dbReference>
<dbReference type="CDD" id="cd06257">
    <property type="entry name" value="DnaJ"/>
    <property type="match status" value="1"/>
</dbReference>